<dbReference type="Pfam" id="PF00144">
    <property type="entry name" value="Beta-lactamase"/>
    <property type="match status" value="1"/>
</dbReference>
<proteinExistence type="predicted"/>
<dbReference type="PANTHER" id="PTHR43319">
    <property type="entry name" value="BETA-LACTAMASE-RELATED"/>
    <property type="match status" value="1"/>
</dbReference>
<gene>
    <name evidence="2" type="ORF">ACFSKW_48185</name>
</gene>
<dbReference type="PANTHER" id="PTHR43319:SF3">
    <property type="entry name" value="BETA-LACTAMASE-RELATED DOMAIN-CONTAINING PROTEIN"/>
    <property type="match status" value="1"/>
</dbReference>
<dbReference type="InterPro" id="IPR001466">
    <property type="entry name" value="Beta-lactam-related"/>
</dbReference>
<organism evidence="2 3">
    <name type="scientific">Nonomuraea mangrovi</name>
    <dbReference type="NCBI Taxonomy" id="2316207"/>
    <lineage>
        <taxon>Bacteria</taxon>
        <taxon>Bacillati</taxon>
        <taxon>Actinomycetota</taxon>
        <taxon>Actinomycetes</taxon>
        <taxon>Streptosporangiales</taxon>
        <taxon>Streptosporangiaceae</taxon>
        <taxon>Nonomuraea</taxon>
    </lineage>
</organism>
<feature type="domain" description="Beta-lactamase-related" evidence="1">
    <location>
        <begin position="5"/>
        <end position="333"/>
    </location>
</feature>
<evidence type="ECO:0000259" key="1">
    <source>
        <dbReference type="Pfam" id="PF00144"/>
    </source>
</evidence>
<protein>
    <submittedName>
        <fullName evidence="2">Serine hydrolase domain-containing protein</fullName>
        <ecNumber evidence="2">3.-.-.-</ecNumber>
    </submittedName>
</protein>
<dbReference type="RefSeq" id="WP_379581384.1">
    <property type="nucleotide sequence ID" value="NZ_JBHUFV010000080.1"/>
</dbReference>
<keyword evidence="3" id="KW-1185">Reference proteome</keyword>
<sequence length="348" mass="35800">MNGIQQTIDSLAASGVEGGVQVVVYRHGELLLDATAGGVAPSALVYSASTGKAVTATVVHVLVARGALSYDTPIAALWPEFGAHGKSAATVRHALTHTVGVPAVPDGTTVEDLCDWDTMCRGIAASVPWWEPGTKTGYHAQTFGWILGEVVRRATGRPISQVLREEIAEPLGVADELFLGVPAAALGRVALLDDAPGNAALLEAMGDFPGTPRALLPDAAYANRADVLTADIPAGGTFSARAVARMYAALLGEVDGVRLLTPEHLREVTSPAFTGTDQLMGNPVTWALGYAAGRPDGSSPETSFGMVGVNGSAAFADTASGLAFALTKTRFSFADASTVGRILPLLPA</sequence>
<evidence type="ECO:0000313" key="2">
    <source>
        <dbReference type="EMBL" id="MFD1939268.1"/>
    </source>
</evidence>
<accession>A0ABW4TD62</accession>
<dbReference type="Gene3D" id="3.40.710.10">
    <property type="entry name" value="DD-peptidase/beta-lactamase superfamily"/>
    <property type="match status" value="1"/>
</dbReference>
<comment type="caution">
    <text evidence="2">The sequence shown here is derived from an EMBL/GenBank/DDBJ whole genome shotgun (WGS) entry which is preliminary data.</text>
</comment>
<dbReference type="EMBL" id="JBHUFV010000080">
    <property type="protein sequence ID" value="MFD1939268.1"/>
    <property type="molecule type" value="Genomic_DNA"/>
</dbReference>
<name>A0ABW4TD62_9ACTN</name>
<reference evidence="3" key="1">
    <citation type="journal article" date="2019" name="Int. J. Syst. Evol. Microbiol.">
        <title>The Global Catalogue of Microorganisms (GCM) 10K type strain sequencing project: providing services to taxonomists for standard genome sequencing and annotation.</title>
        <authorList>
            <consortium name="The Broad Institute Genomics Platform"/>
            <consortium name="The Broad Institute Genome Sequencing Center for Infectious Disease"/>
            <person name="Wu L."/>
            <person name="Ma J."/>
        </authorList>
    </citation>
    <scope>NUCLEOTIDE SEQUENCE [LARGE SCALE GENOMIC DNA]</scope>
    <source>
        <strain evidence="3">ICMP 6774ER</strain>
    </source>
</reference>
<dbReference type="EC" id="3.-.-.-" evidence="2"/>
<dbReference type="Proteomes" id="UP001597368">
    <property type="component" value="Unassembled WGS sequence"/>
</dbReference>
<dbReference type="InterPro" id="IPR052907">
    <property type="entry name" value="Beta-lactamase/esterase"/>
</dbReference>
<evidence type="ECO:0000313" key="3">
    <source>
        <dbReference type="Proteomes" id="UP001597368"/>
    </source>
</evidence>
<dbReference type="InterPro" id="IPR012338">
    <property type="entry name" value="Beta-lactam/transpept-like"/>
</dbReference>
<dbReference type="SUPFAM" id="SSF56601">
    <property type="entry name" value="beta-lactamase/transpeptidase-like"/>
    <property type="match status" value="1"/>
</dbReference>
<keyword evidence="2" id="KW-0378">Hydrolase</keyword>
<dbReference type="GO" id="GO:0016787">
    <property type="term" value="F:hydrolase activity"/>
    <property type="evidence" value="ECO:0007669"/>
    <property type="project" value="UniProtKB-KW"/>
</dbReference>